<dbReference type="EMBL" id="LVLJ01001842">
    <property type="protein sequence ID" value="OAE27716.1"/>
    <property type="molecule type" value="Genomic_DNA"/>
</dbReference>
<reference evidence="1" key="1">
    <citation type="submission" date="2016-03" db="EMBL/GenBank/DDBJ databases">
        <title>Mechanisms controlling the formation of the plant cell surface in tip-growing cells are functionally conserved among land plants.</title>
        <authorList>
            <person name="Honkanen S."/>
            <person name="Jones V.A."/>
            <person name="Morieri G."/>
            <person name="Champion C."/>
            <person name="Hetherington A.J."/>
            <person name="Kelly S."/>
            <person name="Saint-Marcoux D."/>
            <person name="Proust H."/>
            <person name="Prescott H."/>
            <person name="Dolan L."/>
        </authorList>
    </citation>
    <scope>NUCLEOTIDE SEQUENCE [LARGE SCALE GENOMIC DNA]</scope>
    <source>
        <tissue evidence="1">Whole gametophyte</tissue>
    </source>
</reference>
<gene>
    <name evidence="1" type="ORF">AXG93_4193s1160</name>
</gene>
<evidence type="ECO:0000313" key="2">
    <source>
        <dbReference type="Proteomes" id="UP000077202"/>
    </source>
</evidence>
<dbReference type="SUPFAM" id="SSF52047">
    <property type="entry name" value="RNI-like"/>
    <property type="match status" value="1"/>
</dbReference>
<protein>
    <recommendedName>
        <fullName evidence="3">FBD domain-containing protein</fullName>
    </recommendedName>
</protein>
<proteinExistence type="predicted"/>
<evidence type="ECO:0000313" key="1">
    <source>
        <dbReference type="EMBL" id="OAE27716.1"/>
    </source>
</evidence>
<keyword evidence="2" id="KW-1185">Reference proteome</keyword>
<organism evidence="1 2">
    <name type="scientific">Marchantia polymorpha subsp. ruderalis</name>
    <dbReference type="NCBI Taxonomy" id="1480154"/>
    <lineage>
        <taxon>Eukaryota</taxon>
        <taxon>Viridiplantae</taxon>
        <taxon>Streptophyta</taxon>
        <taxon>Embryophyta</taxon>
        <taxon>Marchantiophyta</taxon>
        <taxon>Marchantiopsida</taxon>
        <taxon>Marchantiidae</taxon>
        <taxon>Marchantiales</taxon>
        <taxon>Marchantiaceae</taxon>
        <taxon>Marchantia</taxon>
    </lineage>
</organism>
<dbReference type="Gene3D" id="3.80.10.10">
    <property type="entry name" value="Ribonuclease Inhibitor"/>
    <property type="match status" value="1"/>
</dbReference>
<name>A0A176W6G5_MARPO</name>
<accession>A0A176W6G5</accession>
<comment type="caution">
    <text evidence="1">The sequence shown here is derived from an EMBL/GenBank/DDBJ whole genome shotgun (WGS) entry which is preliminary data.</text>
</comment>
<dbReference type="InterPro" id="IPR032675">
    <property type="entry name" value="LRR_dom_sf"/>
</dbReference>
<evidence type="ECO:0008006" key="3">
    <source>
        <dbReference type="Google" id="ProtNLM"/>
    </source>
</evidence>
<dbReference type="AlphaFoldDB" id="A0A176W6G5"/>
<sequence length="198" mass="22146">MINSAPLLETLSLDPHYNLEDEALGILSQALIQSSSLKELILQCPGKWGPALLLKALAGDDGNRSIERVRLWQMDRLGECLRELLISNTSLKEVELPSYKMRPRDLHQLGEVIRDNAIATTILVKFDFRFHDWKSIEALARSVSSDVKDPIVELELNTMREDEVMLSLNLLGNQRLTKLMGKGRKGGADSRGPEADAL</sequence>
<dbReference type="Proteomes" id="UP000077202">
    <property type="component" value="Unassembled WGS sequence"/>
</dbReference>